<protein>
    <recommendedName>
        <fullName evidence="1">Aminoglycoside phosphotransferase domain-containing protein</fullName>
    </recommendedName>
</protein>
<accession>A0A4Y8UNK5</accession>
<comment type="caution">
    <text evidence="2">The sequence shown here is derived from an EMBL/GenBank/DDBJ whole genome shotgun (WGS) entry which is preliminary data.</text>
</comment>
<reference evidence="2 3" key="1">
    <citation type="submission" date="2019-03" db="EMBL/GenBank/DDBJ databases">
        <title>Draft genome of Gammaproteobacteria bacterium LSUCC0057, a member of the SAR92 clade.</title>
        <authorList>
            <person name="Lanclos V.C."/>
            <person name="Doiron C."/>
            <person name="Henson M.W."/>
            <person name="Thrash J.C."/>
        </authorList>
    </citation>
    <scope>NUCLEOTIDE SEQUENCE [LARGE SCALE GENOMIC DNA]</scope>
    <source>
        <strain evidence="2 3">LSUCC0057</strain>
    </source>
</reference>
<evidence type="ECO:0000259" key="1">
    <source>
        <dbReference type="Pfam" id="PF01636"/>
    </source>
</evidence>
<sequence length="246" mass="28101">MTAIALQEALDSWSQWQLPPPQRPSVLAELPGGRVNQSFLLAAGPWRGVLRLNNPRSAQLGIDRRSEAALYQLLAGKPYLATLYHASERFLVSEYIVGRQWQQRDCDDPRQRQRLRALIDDYTAIDERAAPPSLRRYQYSAYCNDYLQQLPVSQCHTWQPLLQRAMDLDCYLDSRGRTLVHHDLSAANVIDSPRGLVILDWEYAGLSTAAFDLQWLAEESVDKALEPMVRELSAGLNQLWQLLAQR</sequence>
<dbReference type="Gene3D" id="3.30.200.20">
    <property type="entry name" value="Phosphorylase Kinase, domain 1"/>
    <property type="match status" value="1"/>
</dbReference>
<feature type="domain" description="Aminoglycoside phosphotransferase" evidence="1">
    <location>
        <begin position="28"/>
        <end position="235"/>
    </location>
</feature>
<dbReference type="Gene3D" id="3.90.1200.10">
    <property type="match status" value="1"/>
</dbReference>
<name>A0A4Y8UNK5_9GAMM</name>
<dbReference type="OrthoDB" id="179763at2"/>
<gene>
    <name evidence="2" type="ORF">E3W66_04930</name>
</gene>
<dbReference type="EMBL" id="SPIA01000001">
    <property type="protein sequence ID" value="TFH69264.1"/>
    <property type="molecule type" value="Genomic_DNA"/>
</dbReference>
<dbReference type="Pfam" id="PF01636">
    <property type="entry name" value="APH"/>
    <property type="match status" value="1"/>
</dbReference>
<dbReference type="InterPro" id="IPR011009">
    <property type="entry name" value="Kinase-like_dom_sf"/>
</dbReference>
<dbReference type="AlphaFoldDB" id="A0A4Y8UNK5"/>
<organism evidence="2 3">
    <name type="scientific">Gammaproteobacteria bacterium LSUCC0057</name>
    <dbReference type="NCBI Taxonomy" id="2559237"/>
    <lineage>
        <taxon>Bacteria</taxon>
        <taxon>Pseudomonadati</taxon>
        <taxon>Pseudomonadota</taxon>
        <taxon>Gammaproteobacteria</taxon>
        <taxon>Cellvibrionales</taxon>
        <taxon>Porticoccaceae</taxon>
        <taxon>SAR92 clade</taxon>
    </lineage>
</organism>
<proteinExistence type="predicted"/>
<evidence type="ECO:0000313" key="3">
    <source>
        <dbReference type="Proteomes" id="UP000298133"/>
    </source>
</evidence>
<dbReference type="SUPFAM" id="SSF56112">
    <property type="entry name" value="Protein kinase-like (PK-like)"/>
    <property type="match status" value="1"/>
</dbReference>
<keyword evidence="3" id="KW-1185">Reference proteome</keyword>
<dbReference type="InterPro" id="IPR002575">
    <property type="entry name" value="Aminoglycoside_PTrfase"/>
</dbReference>
<dbReference type="Proteomes" id="UP000298133">
    <property type="component" value="Unassembled WGS sequence"/>
</dbReference>
<evidence type="ECO:0000313" key="2">
    <source>
        <dbReference type="EMBL" id="TFH69264.1"/>
    </source>
</evidence>